<evidence type="ECO:0000313" key="10">
    <source>
        <dbReference type="EMBL" id="MDQ2066165.1"/>
    </source>
</evidence>
<feature type="transmembrane region" description="Helical" evidence="9">
    <location>
        <begin position="99"/>
        <end position="120"/>
    </location>
</feature>
<proteinExistence type="inferred from homology"/>
<dbReference type="InterPro" id="IPR037185">
    <property type="entry name" value="EmrE-like"/>
</dbReference>
<comment type="similarity">
    <text evidence="7 8">Belongs to the drug/metabolite transporter (DMT) superfamily. Small multidrug resistance (SMR) (TC 2.A.7.1) family.</text>
</comment>
<keyword evidence="2" id="KW-0813">Transport</keyword>
<evidence type="ECO:0000256" key="4">
    <source>
        <dbReference type="ARBA" id="ARBA00022692"/>
    </source>
</evidence>
<evidence type="ECO:0000313" key="11">
    <source>
        <dbReference type="Proteomes" id="UP001239680"/>
    </source>
</evidence>
<evidence type="ECO:0000256" key="3">
    <source>
        <dbReference type="ARBA" id="ARBA00022475"/>
    </source>
</evidence>
<dbReference type="PANTHER" id="PTHR30561:SF1">
    <property type="entry name" value="MULTIDRUG TRANSPORTER EMRE"/>
    <property type="match status" value="1"/>
</dbReference>
<protein>
    <submittedName>
        <fullName evidence="10">Multidrug efflux SMR transporter</fullName>
    </submittedName>
</protein>
<dbReference type="InterPro" id="IPR000390">
    <property type="entry name" value="Small_drug/metabolite_transptr"/>
</dbReference>
<reference evidence="10 11" key="1">
    <citation type="submission" date="2023-08" db="EMBL/GenBank/DDBJ databases">
        <title>Characterization of two Paracoccaceae strains isolated from Phycosphere and proposal of Xinfangfangia lacusdiani sp. nov.</title>
        <authorList>
            <person name="Deng Y."/>
            <person name="Zhang Y.Q."/>
        </authorList>
    </citation>
    <scope>NUCLEOTIDE SEQUENCE [LARGE SCALE GENOMIC DNA]</scope>
    <source>
        <strain evidence="10 11">CPCC 101601</strain>
    </source>
</reference>
<evidence type="ECO:0000256" key="2">
    <source>
        <dbReference type="ARBA" id="ARBA00022448"/>
    </source>
</evidence>
<feature type="transmembrane region" description="Helical" evidence="9">
    <location>
        <begin position="45"/>
        <end position="65"/>
    </location>
</feature>
<feature type="transmembrane region" description="Helical" evidence="9">
    <location>
        <begin position="126"/>
        <end position="145"/>
    </location>
</feature>
<comment type="caution">
    <text evidence="10">The sequence shown here is derived from an EMBL/GenBank/DDBJ whole genome shotgun (WGS) entry which is preliminary data.</text>
</comment>
<gene>
    <name evidence="10" type="ORF">Q9295_07265</name>
</gene>
<accession>A0ABU0VZ35</accession>
<evidence type="ECO:0000256" key="9">
    <source>
        <dbReference type="SAM" id="Phobius"/>
    </source>
</evidence>
<sequence length="151" mass="16440">MKFFSGSAAFPLRGQGGTPHRLYLVRFPRPCSPVRKTGGTMQRATIFLLFAIVLEVIATTALARSQSFSKLWPSVIAILGYVGAFYFLSFPLRSMPTGIVYAIWSGLGIVLITIVAWIWARQTLDLAAILGLALIMGGVLVIHLFSKSVGH</sequence>
<organism evidence="10 11">
    <name type="scientific">Pseudogemmobacter lacusdianii</name>
    <dbReference type="NCBI Taxonomy" id="3069608"/>
    <lineage>
        <taxon>Bacteria</taxon>
        <taxon>Pseudomonadati</taxon>
        <taxon>Pseudomonadota</taxon>
        <taxon>Alphaproteobacteria</taxon>
        <taxon>Rhodobacterales</taxon>
        <taxon>Paracoccaceae</taxon>
        <taxon>Pseudogemmobacter</taxon>
    </lineage>
</organism>
<keyword evidence="11" id="KW-1185">Reference proteome</keyword>
<name>A0ABU0VZ35_9RHOB</name>
<evidence type="ECO:0000256" key="7">
    <source>
        <dbReference type="ARBA" id="ARBA00038032"/>
    </source>
</evidence>
<dbReference type="EMBL" id="JAVDBT010000005">
    <property type="protein sequence ID" value="MDQ2066165.1"/>
    <property type="molecule type" value="Genomic_DNA"/>
</dbReference>
<dbReference type="RefSeq" id="WP_306679856.1">
    <property type="nucleotide sequence ID" value="NZ_JAVDBT010000005.1"/>
</dbReference>
<dbReference type="PANTHER" id="PTHR30561">
    <property type="entry name" value="SMR FAMILY PROTON-DEPENDENT DRUG EFFLUX TRANSPORTER SUGE"/>
    <property type="match status" value="1"/>
</dbReference>
<keyword evidence="3" id="KW-1003">Cell membrane</keyword>
<comment type="subcellular location">
    <subcellularLocation>
        <location evidence="1 8">Cell membrane</location>
        <topology evidence="1 8">Multi-pass membrane protein</topology>
    </subcellularLocation>
</comment>
<dbReference type="Proteomes" id="UP001239680">
    <property type="component" value="Unassembled WGS sequence"/>
</dbReference>
<evidence type="ECO:0000256" key="1">
    <source>
        <dbReference type="ARBA" id="ARBA00004651"/>
    </source>
</evidence>
<feature type="transmembrane region" description="Helical" evidence="9">
    <location>
        <begin position="71"/>
        <end position="92"/>
    </location>
</feature>
<keyword evidence="5 9" id="KW-1133">Transmembrane helix</keyword>
<evidence type="ECO:0000256" key="6">
    <source>
        <dbReference type="ARBA" id="ARBA00023136"/>
    </source>
</evidence>
<dbReference type="Pfam" id="PF00893">
    <property type="entry name" value="Multi_Drug_Res"/>
    <property type="match status" value="1"/>
</dbReference>
<dbReference type="InterPro" id="IPR045324">
    <property type="entry name" value="Small_multidrug_res"/>
</dbReference>
<keyword evidence="4 8" id="KW-0812">Transmembrane</keyword>
<dbReference type="SUPFAM" id="SSF103481">
    <property type="entry name" value="Multidrug resistance efflux transporter EmrE"/>
    <property type="match status" value="1"/>
</dbReference>
<dbReference type="Gene3D" id="1.10.3730.20">
    <property type="match status" value="1"/>
</dbReference>
<evidence type="ECO:0000256" key="5">
    <source>
        <dbReference type="ARBA" id="ARBA00022989"/>
    </source>
</evidence>
<evidence type="ECO:0000256" key="8">
    <source>
        <dbReference type="RuleBase" id="RU003942"/>
    </source>
</evidence>
<keyword evidence="6 9" id="KW-0472">Membrane</keyword>